<reference evidence="2 3" key="1">
    <citation type="submission" date="2023-04" db="EMBL/GenBank/DDBJ databases">
        <authorList>
            <person name="Hsu D."/>
        </authorList>
    </citation>
    <scope>NUCLEOTIDE SEQUENCE [LARGE SCALE GENOMIC DNA]</scope>
    <source>
        <strain evidence="2 3">MK1</strain>
    </source>
</reference>
<evidence type="ECO:0000256" key="1">
    <source>
        <dbReference type="SAM" id="MobiDB-lite"/>
    </source>
</evidence>
<evidence type="ECO:0000313" key="2">
    <source>
        <dbReference type="EMBL" id="WRO23632.1"/>
    </source>
</evidence>
<organism evidence="2 3">
    <name type="scientific">Metallumcola ferriviriculae</name>
    <dbReference type="NCBI Taxonomy" id="3039180"/>
    <lineage>
        <taxon>Bacteria</taxon>
        <taxon>Bacillati</taxon>
        <taxon>Bacillota</taxon>
        <taxon>Clostridia</taxon>
        <taxon>Neomoorellales</taxon>
        <taxon>Desulfitibacteraceae</taxon>
        <taxon>Metallumcola</taxon>
    </lineage>
</organism>
<proteinExistence type="predicted"/>
<dbReference type="KEGG" id="dbc:MFMK1_003497"/>
<dbReference type="EMBL" id="CP121694">
    <property type="protein sequence ID" value="WRO23632.1"/>
    <property type="molecule type" value="Genomic_DNA"/>
</dbReference>
<gene>
    <name evidence="2" type="ORF">MFMK1_003497</name>
</gene>
<dbReference type="InterPro" id="IPR005186">
    <property type="entry name" value="FlaG"/>
</dbReference>
<dbReference type="AlphaFoldDB" id="A0AAU0UTP9"/>
<name>A0AAU0UTP9_9FIRM</name>
<keyword evidence="3" id="KW-1185">Reference proteome</keyword>
<dbReference type="RefSeq" id="WP_366923009.1">
    <property type="nucleotide sequence ID" value="NZ_CP121694.1"/>
</dbReference>
<protein>
    <submittedName>
        <fullName evidence="2">Flagellar protein FlaG</fullName>
    </submittedName>
</protein>
<sequence length="124" mass="14163">MDISSAAVGQPRLPEKRKIQGTQEVQKDKHKKSETQNKEGQPRQARQPGIKDNEFIAAIETANKSLKSYKTRFEFSIHEATKEIMVKVVNTETDEVIREIPPEKILDMVAKMWELAGIMVDEKV</sequence>
<keyword evidence="2" id="KW-0282">Flagellum</keyword>
<dbReference type="Gene3D" id="3.30.160.170">
    <property type="entry name" value="FlaG-like"/>
    <property type="match status" value="1"/>
</dbReference>
<accession>A0AAU0UTP9</accession>
<keyword evidence="2" id="KW-0969">Cilium</keyword>
<dbReference type="Pfam" id="PF03646">
    <property type="entry name" value="FlaG"/>
    <property type="match status" value="1"/>
</dbReference>
<dbReference type="SUPFAM" id="SSF160214">
    <property type="entry name" value="FlaG-like"/>
    <property type="match status" value="1"/>
</dbReference>
<feature type="region of interest" description="Disordered" evidence="1">
    <location>
        <begin position="1"/>
        <end position="53"/>
    </location>
</feature>
<dbReference type="PANTHER" id="PTHR37166:SF1">
    <property type="entry name" value="PROTEIN FLAG"/>
    <property type="match status" value="1"/>
</dbReference>
<dbReference type="InterPro" id="IPR035924">
    <property type="entry name" value="FlaG-like_sf"/>
</dbReference>
<evidence type="ECO:0000313" key="3">
    <source>
        <dbReference type="Proteomes" id="UP001329915"/>
    </source>
</evidence>
<feature type="compositionally biased region" description="Basic and acidic residues" evidence="1">
    <location>
        <begin position="25"/>
        <end position="41"/>
    </location>
</feature>
<keyword evidence="2" id="KW-0966">Cell projection</keyword>
<dbReference type="Proteomes" id="UP001329915">
    <property type="component" value="Chromosome"/>
</dbReference>
<dbReference type="PANTHER" id="PTHR37166">
    <property type="entry name" value="PROTEIN FLAG"/>
    <property type="match status" value="1"/>
</dbReference>